<dbReference type="Proteomes" id="UP001445268">
    <property type="component" value="Plasmid unnamed2"/>
</dbReference>
<gene>
    <name evidence="1" type="ORF">AAGT77_20100</name>
</gene>
<evidence type="ECO:0000313" key="2">
    <source>
        <dbReference type="Proteomes" id="UP001445268"/>
    </source>
</evidence>
<protein>
    <submittedName>
        <fullName evidence="1">Uncharacterized protein</fullName>
    </submittedName>
</protein>
<keyword evidence="2" id="KW-1185">Reference proteome</keyword>
<geneLocation type="plasmid" evidence="1 2">
    <name>unnamed2</name>
</geneLocation>
<sequence>MTRPTQHQLYQQSHRDVNDTLQQALWMAGKMPDSHGRMNPNPLSEQEIRDLAGSEKPYAYAFQAIVAPEPDAQPH</sequence>
<accession>A0ABZ3EAC7</accession>
<keyword evidence="1" id="KW-0614">Plasmid</keyword>
<reference evidence="1 2" key="1">
    <citation type="submission" date="2024-04" db="EMBL/GenBank/DDBJ databases">
        <title>Marinobacter sp. SBY-1.</title>
        <authorList>
            <person name="Pan C."/>
        </authorList>
    </citation>
    <scope>NUCLEOTIDE SEQUENCE [LARGE SCALE GENOMIC DNA]</scope>
    <source>
        <strain evidence="1 2">SBY-1</strain>
        <plasmid evidence="1 2">unnamed2</plasmid>
    </source>
</reference>
<name>A0ABZ3EAC7_9GAMM</name>
<proteinExistence type="predicted"/>
<organism evidence="1 2">
    <name type="scientific">Marinobacter alkaliphilus</name>
    <dbReference type="NCBI Taxonomy" id="254719"/>
    <lineage>
        <taxon>Bacteria</taxon>
        <taxon>Pseudomonadati</taxon>
        <taxon>Pseudomonadota</taxon>
        <taxon>Gammaproteobacteria</taxon>
        <taxon>Pseudomonadales</taxon>
        <taxon>Marinobacteraceae</taxon>
        <taxon>Marinobacter</taxon>
    </lineage>
</organism>
<dbReference type="RefSeq" id="WP_342632773.1">
    <property type="nucleotide sequence ID" value="NZ_CP152382.1"/>
</dbReference>
<evidence type="ECO:0000313" key="1">
    <source>
        <dbReference type="EMBL" id="XAF56225.1"/>
    </source>
</evidence>
<dbReference type="EMBL" id="CP152382">
    <property type="protein sequence ID" value="XAF56225.1"/>
    <property type="molecule type" value="Genomic_DNA"/>
</dbReference>